<evidence type="ECO:0000313" key="7">
    <source>
        <dbReference type="EMBL" id="RQH10065.1"/>
    </source>
</evidence>
<dbReference type="OrthoDB" id="5792777at2"/>
<dbReference type="Pfam" id="PF13450">
    <property type="entry name" value="NAD_binding_8"/>
    <property type="match status" value="1"/>
</dbReference>
<evidence type="ECO:0000256" key="1">
    <source>
        <dbReference type="ARBA" id="ARBA00001974"/>
    </source>
</evidence>
<evidence type="ECO:0000256" key="5">
    <source>
        <dbReference type="ARBA" id="ARBA00023235"/>
    </source>
</evidence>
<keyword evidence="5 7" id="KW-0413">Isomerase</keyword>
<comment type="similarity">
    <text evidence="2">Belongs to the UDP-galactopyranose/dTDP-fucopyranose mutase family.</text>
</comment>
<organism evidence="7 8">
    <name type="scientific">Paraburkholderia dinghuensis</name>
    <dbReference type="NCBI Taxonomy" id="2305225"/>
    <lineage>
        <taxon>Bacteria</taxon>
        <taxon>Pseudomonadati</taxon>
        <taxon>Pseudomonadota</taxon>
        <taxon>Betaproteobacteria</taxon>
        <taxon>Burkholderiales</taxon>
        <taxon>Burkholderiaceae</taxon>
        <taxon>Paraburkholderia</taxon>
    </lineage>
</organism>
<dbReference type="PANTHER" id="PTHR21197:SF0">
    <property type="entry name" value="UDP-GALACTOPYRANOSE MUTASE"/>
    <property type="match status" value="1"/>
</dbReference>
<dbReference type="GO" id="GO:0050660">
    <property type="term" value="F:flavin adenine dinucleotide binding"/>
    <property type="evidence" value="ECO:0007669"/>
    <property type="project" value="TreeGrafter"/>
</dbReference>
<dbReference type="EC" id="5.4.99.9" evidence="7"/>
<dbReference type="PANTHER" id="PTHR21197">
    <property type="entry name" value="UDP-GALACTOPYRANOSE MUTASE"/>
    <property type="match status" value="1"/>
</dbReference>
<reference evidence="7 8" key="1">
    <citation type="submission" date="2018-11" db="EMBL/GenBank/DDBJ databases">
        <title>Paraburkholderia sp. DHOA04, isolated from soil.</title>
        <authorList>
            <person name="Gao Z.-H."/>
            <person name="Qiu L.-H."/>
            <person name="Fu J.-C."/>
        </authorList>
    </citation>
    <scope>NUCLEOTIDE SEQUENCE [LARGE SCALE GENOMIC DNA]</scope>
    <source>
        <strain evidence="7 8">DHOA04</strain>
    </source>
</reference>
<sequence length="367" mass="42868">MCEYDYLIVGAGMFGATFARLVADDGKKCLVIDKRDHIAGNCYTEGRDGIQVHVYGPHIFHCNDDEIWKFVNRFARFNNFRNQPISISEGKIYSLPFNMYTFNHMWGVKTPQEALEKITSQKLDLEGREPQNLEEQALSQVGTDIYEKLIRGYTTKQWKRDPKDLPASIIKRLPVRLTWDNNYFNDKYQGIPEDGYTVMFQNMLKGIEVRLGVDYLANRKAWDEKARAVIFTGKIDDYFDYRFGELEYRALDFDTWIEDTENYQGNAVVNYGDSDVPWTRIIEHKHFTPGNKSTRTVLTKETPANWSSEKVPYYPVSDKANADRYSKYRELAENEEKVVFGGRLAEYKYYDMHQVIDSAFKKYKSIG</sequence>
<comment type="caution">
    <text evidence="7">The sequence shown here is derived from an EMBL/GenBank/DDBJ whole genome shotgun (WGS) entry which is preliminary data.</text>
</comment>
<dbReference type="NCBIfam" id="TIGR00031">
    <property type="entry name" value="UDP-GALP_mutase"/>
    <property type="match status" value="1"/>
</dbReference>
<keyword evidence="3" id="KW-0285">Flavoprotein</keyword>
<dbReference type="SUPFAM" id="SSF51971">
    <property type="entry name" value="Nucleotide-binding domain"/>
    <property type="match status" value="1"/>
</dbReference>
<dbReference type="Proteomes" id="UP000272778">
    <property type="component" value="Unassembled WGS sequence"/>
</dbReference>
<keyword evidence="4" id="KW-0274">FAD</keyword>
<comment type="cofactor">
    <cofactor evidence="1">
        <name>FAD</name>
        <dbReference type="ChEBI" id="CHEBI:57692"/>
    </cofactor>
</comment>
<accession>A0A3N6N5Y8</accession>
<dbReference type="SUPFAM" id="SSF54373">
    <property type="entry name" value="FAD-linked reductases, C-terminal domain"/>
    <property type="match status" value="1"/>
</dbReference>
<evidence type="ECO:0000256" key="4">
    <source>
        <dbReference type="ARBA" id="ARBA00022827"/>
    </source>
</evidence>
<protein>
    <submittedName>
        <fullName evidence="7">UDP-galactopyranose mutase</fullName>
        <ecNumber evidence="7">5.4.99.9</ecNumber>
    </submittedName>
</protein>
<evidence type="ECO:0000256" key="2">
    <source>
        <dbReference type="ARBA" id="ARBA00009321"/>
    </source>
</evidence>
<dbReference type="InterPro" id="IPR004379">
    <property type="entry name" value="UDP-GALP_mutase"/>
</dbReference>
<proteinExistence type="inferred from homology"/>
<dbReference type="EMBL" id="RQIS01000001">
    <property type="protein sequence ID" value="RQH10065.1"/>
    <property type="molecule type" value="Genomic_DNA"/>
</dbReference>
<dbReference type="GO" id="GO:0005829">
    <property type="term" value="C:cytosol"/>
    <property type="evidence" value="ECO:0007669"/>
    <property type="project" value="TreeGrafter"/>
</dbReference>
<evidence type="ECO:0000256" key="3">
    <source>
        <dbReference type="ARBA" id="ARBA00022630"/>
    </source>
</evidence>
<dbReference type="Pfam" id="PF03275">
    <property type="entry name" value="GLF"/>
    <property type="match status" value="1"/>
</dbReference>
<dbReference type="InterPro" id="IPR015899">
    <property type="entry name" value="UDP-GalPyranose_mutase_C"/>
</dbReference>
<keyword evidence="8" id="KW-1185">Reference proteome</keyword>
<dbReference type="AlphaFoldDB" id="A0A3N6N5Y8"/>
<evidence type="ECO:0000313" key="8">
    <source>
        <dbReference type="Proteomes" id="UP000272778"/>
    </source>
</evidence>
<dbReference type="GO" id="GO:0008767">
    <property type="term" value="F:UDP-galactopyranose mutase activity"/>
    <property type="evidence" value="ECO:0007669"/>
    <property type="project" value="UniProtKB-EC"/>
</dbReference>
<feature type="domain" description="UDP-galactopyranose mutase C-terminal" evidence="6">
    <location>
        <begin position="148"/>
        <end position="349"/>
    </location>
</feature>
<dbReference type="Gene3D" id="3.40.50.720">
    <property type="entry name" value="NAD(P)-binding Rossmann-like Domain"/>
    <property type="match status" value="3"/>
</dbReference>
<evidence type="ECO:0000259" key="6">
    <source>
        <dbReference type="Pfam" id="PF03275"/>
    </source>
</evidence>
<name>A0A3N6N5Y8_9BURK</name>
<dbReference type="RefSeq" id="WP_124149462.1">
    <property type="nucleotide sequence ID" value="NZ_RQIS01000001.1"/>
</dbReference>
<gene>
    <name evidence="7" type="primary">glf</name>
    <name evidence="7" type="ORF">D1Y85_02735</name>
</gene>